<protein>
    <submittedName>
        <fullName evidence="1">Uncharacterized protein</fullName>
    </submittedName>
</protein>
<organism evidence="1 2">
    <name type="scientific">Cerrena zonata</name>
    <dbReference type="NCBI Taxonomy" id="2478898"/>
    <lineage>
        <taxon>Eukaryota</taxon>
        <taxon>Fungi</taxon>
        <taxon>Dikarya</taxon>
        <taxon>Basidiomycota</taxon>
        <taxon>Agaricomycotina</taxon>
        <taxon>Agaricomycetes</taxon>
        <taxon>Polyporales</taxon>
        <taxon>Cerrenaceae</taxon>
        <taxon>Cerrena</taxon>
    </lineage>
</organism>
<dbReference type="Gene3D" id="1.20.5.170">
    <property type="match status" value="1"/>
</dbReference>
<gene>
    <name evidence="1" type="ORF">QCA50_014263</name>
</gene>
<dbReference type="Proteomes" id="UP001385951">
    <property type="component" value="Unassembled WGS sequence"/>
</dbReference>
<keyword evidence="2" id="KW-1185">Reference proteome</keyword>
<comment type="caution">
    <text evidence="1">The sequence shown here is derived from an EMBL/GenBank/DDBJ whole genome shotgun (WGS) entry which is preliminary data.</text>
</comment>
<dbReference type="AlphaFoldDB" id="A0AAW0FLE9"/>
<sequence>MVEHARLRLHAVEGAHAAAIYAPNLAETLAALREDSAAFRQDIAIIKQDSAAFRQDIAIIKQDIATVKEDMAVMKGDIATVKEDMAVMKGDMAVIKEEHVALQKSITDLNLAMSINNAMIANLHIKSENGVSQPKCEPLQKTVVGHDMTKIEKVTSSNDRIGLNALDPAAPIGALPPQFDPGVTNYSRGALARAMYFYNDTFGIVAQDGLAARREKFIKFLSRI</sequence>
<evidence type="ECO:0000313" key="2">
    <source>
        <dbReference type="Proteomes" id="UP001385951"/>
    </source>
</evidence>
<proteinExistence type="predicted"/>
<dbReference type="EMBL" id="JASBNA010000035">
    <property type="protein sequence ID" value="KAK7682463.1"/>
    <property type="molecule type" value="Genomic_DNA"/>
</dbReference>
<reference evidence="1 2" key="1">
    <citation type="submission" date="2022-09" db="EMBL/GenBank/DDBJ databases">
        <authorList>
            <person name="Palmer J.M."/>
        </authorList>
    </citation>
    <scope>NUCLEOTIDE SEQUENCE [LARGE SCALE GENOMIC DNA]</scope>
    <source>
        <strain evidence="1 2">DSM 7382</strain>
    </source>
</reference>
<evidence type="ECO:0000313" key="1">
    <source>
        <dbReference type="EMBL" id="KAK7682463.1"/>
    </source>
</evidence>
<name>A0AAW0FLE9_9APHY</name>
<accession>A0AAW0FLE9</accession>